<evidence type="ECO:0000313" key="2">
    <source>
        <dbReference type="Proteomes" id="UP000078492"/>
    </source>
</evidence>
<dbReference type="PANTHER" id="PTHR21301:SF10">
    <property type="entry name" value="REVERSE TRANSCRIPTASE DOMAIN-CONTAINING PROTEIN"/>
    <property type="match status" value="1"/>
</dbReference>
<protein>
    <submittedName>
        <fullName evidence="1">Uncharacterized protein</fullName>
    </submittedName>
</protein>
<organism evidence="1 2">
    <name type="scientific">Trachymyrmex cornetzi</name>
    <dbReference type="NCBI Taxonomy" id="471704"/>
    <lineage>
        <taxon>Eukaryota</taxon>
        <taxon>Metazoa</taxon>
        <taxon>Ecdysozoa</taxon>
        <taxon>Arthropoda</taxon>
        <taxon>Hexapoda</taxon>
        <taxon>Insecta</taxon>
        <taxon>Pterygota</taxon>
        <taxon>Neoptera</taxon>
        <taxon>Endopterygota</taxon>
        <taxon>Hymenoptera</taxon>
        <taxon>Apocrita</taxon>
        <taxon>Aculeata</taxon>
        <taxon>Formicoidea</taxon>
        <taxon>Formicidae</taxon>
        <taxon>Myrmicinae</taxon>
        <taxon>Trachymyrmex</taxon>
    </lineage>
</organism>
<accession>A0A151J1P0</accession>
<feature type="non-terminal residue" evidence="1">
    <location>
        <position position="1"/>
    </location>
</feature>
<dbReference type="Proteomes" id="UP000078492">
    <property type="component" value="Unassembled WGS sequence"/>
</dbReference>
<dbReference type="STRING" id="471704.A0A151J1P0"/>
<evidence type="ECO:0000313" key="1">
    <source>
        <dbReference type="EMBL" id="KYN15798.1"/>
    </source>
</evidence>
<reference evidence="1 2" key="1">
    <citation type="submission" date="2015-09" db="EMBL/GenBank/DDBJ databases">
        <title>Trachymyrmex cornetzi WGS genome.</title>
        <authorList>
            <person name="Nygaard S."/>
            <person name="Hu H."/>
            <person name="Boomsma J."/>
            <person name="Zhang G."/>
        </authorList>
    </citation>
    <scope>NUCLEOTIDE SEQUENCE [LARGE SCALE GENOMIC DNA]</scope>
    <source>
        <strain evidence="1">Tcor2-1</strain>
        <tissue evidence="1">Whole body</tissue>
    </source>
</reference>
<dbReference type="AlphaFoldDB" id="A0A151J1P0"/>
<dbReference type="EMBL" id="KQ980497">
    <property type="protein sequence ID" value="KYN15798.1"/>
    <property type="molecule type" value="Genomic_DNA"/>
</dbReference>
<name>A0A151J1P0_9HYME</name>
<keyword evidence="2" id="KW-1185">Reference proteome</keyword>
<dbReference type="PANTHER" id="PTHR21301">
    <property type="entry name" value="REVERSE TRANSCRIPTASE"/>
    <property type="match status" value="1"/>
</dbReference>
<proteinExistence type="predicted"/>
<sequence>VNLSSIDIPLEVKYLLQLGEKFGLPINKNNKEKTLIEFIKQIENNIIGRPKNIINFVRNNSISILNRFQNNFPSPNFFDKQISNWLHITNKFINNHPNILITNADKGNVTVVLDKDTYITKMEEILSDSNTYEVIARDPIRRLTQDLRALLVRWKRDSYIDDQTYRRLLTTDGVIPRAYGLTKIHKDGNPLRIIVSSINSPLYSLSLFLHNIINRRRNTGSPTVITDHRINLDHNFKWDNVRILDYESSYNKRLVSEMIHIKKQRNKD</sequence>
<gene>
    <name evidence="1" type="ORF">ALC57_11970</name>
</gene>